<dbReference type="Proteomes" id="UP001174909">
    <property type="component" value="Unassembled WGS sequence"/>
</dbReference>
<dbReference type="CDD" id="cd16148">
    <property type="entry name" value="sulfatase_like"/>
    <property type="match status" value="1"/>
</dbReference>
<dbReference type="Pfam" id="PF00884">
    <property type="entry name" value="Sulfatase"/>
    <property type="match status" value="1"/>
</dbReference>
<dbReference type="AlphaFoldDB" id="A0AA35WMW2"/>
<protein>
    <submittedName>
        <fullName evidence="4">Ulvan-active sulfatase</fullName>
    </submittedName>
</protein>
<dbReference type="PANTHER" id="PTHR42693">
    <property type="entry name" value="ARYLSULFATASE FAMILY MEMBER"/>
    <property type="match status" value="1"/>
</dbReference>
<sequence>MNVIWIVADTFRRDHIGAYGNPTIRTPSLDTLAARSIRFEQHYSAGFPTMPTRADHQTGRWTMSFMGWEPLPAEVTTLADLLAGRGFHTAASVDTPYYLRDGMNYDRGFQSFFMNRGQDTLWSMIPQPGYHHESQDVRAAWRYESDHNAPRTFMTAMRWLEQHYKEDFFLYVDTWDPHEPWDAPSYYTELYRPEYNGELVLPLYGNWHDVPGYEEDTLRKGHATYCGEITMVDTWLGFLLKSVENMGLTDRTAVIFTTDHGFYFGEHGGLFGKMNSGKFPDGTLRPYGEPGSTWAHSPLFEELIHIPLLIRVPGLPVGVYQGLSSAIDVMPTVLDLMEMDIPDFVQGRSLAPGMRDGSISGREYVISSIPFANPGDPVHSVDNLLRPLSDYPVTTVTSGEWSLLYSPQEGVSELYHLTSDPRQLQNVIGTHGDIAREMHQFLVRFMRETQVPDRLLTPRLDLRI</sequence>
<comment type="similarity">
    <text evidence="2">Belongs to the sulfatase family.</text>
</comment>
<name>A0AA35WMW2_GEOBA</name>
<comment type="cofactor">
    <cofactor evidence="1">
        <name>Ca(2+)</name>
        <dbReference type="ChEBI" id="CHEBI:29108"/>
    </cofactor>
</comment>
<dbReference type="EMBL" id="CASHTH010002272">
    <property type="protein sequence ID" value="CAI8027338.1"/>
    <property type="molecule type" value="Genomic_DNA"/>
</dbReference>
<comment type="caution">
    <text evidence="4">The sequence shown here is derived from an EMBL/GenBank/DDBJ whole genome shotgun (WGS) entry which is preliminary data.</text>
</comment>
<evidence type="ECO:0000259" key="3">
    <source>
        <dbReference type="Pfam" id="PF00884"/>
    </source>
</evidence>
<keyword evidence="5" id="KW-1185">Reference proteome</keyword>
<dbReference type="InterPro" id="IPR017850">
    <property type="entry name" value="Alkaline_phosphatase_core_sf"/>
</dbReference>
<dbReference type="InterPro" id="IPR000917">
    <property type="entry name" value="Sulfatase_N"/>
</dbReference>
<dbReference type="GO" id="GO:0004065">
    <property type="term" value="F:arylsulfatase activity"/>
    <property type="evidence" value="ECO:0007669"/>
    <property type="project" value="TreeGrafter"/>
</dbReference>
<dbReference type="InterPro" id="IPR050738">
    <property type="entry name" value="Sulfatase"/>
</dbReference>
<evidence type="ECO:0000313" key="5">
    <source>
        <dbReference type="Proteomes" id="UP001174909"/>
    </source>
</evidence>
<feature type="domain" description="Sulfatase N-terminal" evidence="3">
    <location>
        <begin position="2"/>
        <end position="338"/>
    </location>
</feature>
<dbReference type="PANTHER" id="PTHR42693:SF33">
    <property type="entry name" value="ARYLSULFATASE"/>
    <property type="match status" value="1"/>
</dbReference>
<evidence type="ECO:0000313" key="4">
    <source>
        <dbReference type="EMBL" id="CAI8027338.1"/>
    </source>
</evidence>
<evidence type="ECO:0000256" key="2">
    <source>
        <dbReference type="ARBA" id="ARBA00008779"/>
    </source>
</evidence>
<dbReference type="Gene3D" id="3.40.720.10">
    <property type="entry name" value="Alkaline Phosphatase, subunit A"/>
    <property type="match status" value="1"/>
</dbReference>
<gene>
    <name evidence="4" type="ORF">GBAR_LOCUS15638</name>
</gene>
<dbReference type="SUPFAM" id="SSF53649">
    <property type="entry name" value="Alkaline phosphatase-like"/>
    <property type="match status" value="1"/>
</dbReference>
<reference evidence="4" key="1">
    <citation type="submission" date="2023-03" db="EMBL/GenBank/DDBJ databases">
        <authorList>
            <person name="Steffen K."/>
            <person name="Cardenas P."/>
        </authorList>
    </citation>
    <scope>NUCLEOTIDE SEQUENCE</scope>
</reference>
<accession>A0AA35WMW2</accession>
<proteinExistence type="inferred from homology"/>
<organism evidence="4 5">
    <name type="scientific">Geodia barretti</name>
    <name type="common">Barrett's horny sponge</name>
    <dbReference type="NCBI Taxonomy" id="519541"/>
    <lineage>
        <taxon>Eukaryota</taxon>
        <taxon>Metazoa</taxon>
        <taxon>Porifera</taxon>
        <taxon>Demospongiae</taxon>
        <taxon>Heteroscleromorpha</taxon>
        <taxon>Tetractinellida</taxon>
        <taxon>Astrophorina</taxon>
        <taxon>Geodiidae</taxon>
        <taxon>Geodia</taxon>
    </lineage>
</organism>
<evidence type="ECO:0000256" key="1">
    <source>
        <dbReference type="ARBA" id="ARBA00001913"/>
    </source>
</evidence>